<feature type="domain" description="CusB-like beta-barrel" evidence="2">
    <location>
        <begin position="218"/>
        <end position="289"/>
    </location>
</feature>
<dbReference type="Proteomes" id="UP000613030">
    <property type="component" value="Unassembled WGS sequence"/>
</dbReference>
<dbReference type="Pfam" id="PF25973">
    <property type="entry name" value="BSH_CzcB"/>
    <property type="match status" value="1"/>
</dbReference>
<comment type="caution">
    <text evidence="4">The sequence shown here is derived from an EMBL/GenBank/DDBJ whole genome shotgun (WGS) entry which is preliminary data.</text>
</comment>
<sequence>MKMRKSTMLVFSSLAAITIMNSSCSHSRGESVDSESAEVVYQASHVKKEQVASQLVLPGELEGFYETSIMAKVNGYVKQIKADIGDRVQHGQVLAELEAPELMSQLDGAYSEMQVKEATYLNTKGKYTRLQKTNKTPGAVSAYDMDLAITTVKADSLSFVAAISAFQSIKNLSDYLTIRAPFDGIITERAVAPGSFVGPNDKNLMPILKLKSESRLRLHVAVPEKNIAEVNVGDKVQFTVKSFPDNAFEGKITRLAKNLNTQTRSEIVEIEIDNRGGQLLPGMYANVNIPLKRQKLTMVVPQSAVMINMERSFVIKVFHGSKPVWVDVQKGEQQGDRVEVFGNLVQGDTILTTASDEIKETAAIKIVMEN</sequence>
<dbReference type="Gene3D" id="2.40.50.100">
    <property type="match status" value="1"/>
</dbReference>
<reference evidence="4 5" key="1">
    <citation type="submission" date="2021-01" db="EMBL/GenBank/DDBJ databases">
        <title>Chryseolinea sp. Jin1 Genome sequencing and assembly.</title>
        <authorList>
            <person name="Kim I."/>
        </authorList>
    </citation>
    <scope>NUCLEOTIDE SEQUENCE [LARGE SCALE GENOMIC DNA]</scope>
    <source>
        <strain evidence="4 5">Jin1</strain>
    </source>
</reference>
<dbReference type="InterPro" id="IPR058647">
    <property type="entry name" value="BSH_CzcB-like"/>
</dbReference>
<dbReference type="Gene3D" id="2.40.30.170">
    <property type="match status" value="1"/>
</dbReference>
<dbReference type="InterPro" id="IPR058792">
    <property type="entry name" value="Beta-barrel_RND_2"/>
</dbReference>
<dbReference type="EMBL" id="JAERRB010000009">
    <property type="protein sequence ID" value="MBL0744181.1"/>
    <property type="molecule type" value="Genomic_DNA"/>
</dbReference>
<dbReference type="PANTHER" id="PTHR30469:SF37">
    <property type="entry name" value="RAGD PROTEIN"/>
    <property type="match status" value="1"/>
</dbReference>
<dbReference type="SUPFAM" id="SSF111369">
    <property type="entry name" value="HlyD-like secretion proteins"/>
    <property type="match status" value="1"/>
</dbReference>
<dbReference type="InterPro" id="IPR006143">
    <property type="entry name" value="RND_pump_MFP"/>
</dbReference>
<feature type="domain" description="CzcB-like barrel-sandwich hybrid" evidence="3">
    <location>
        <begin position="68"/>
        <end position="201"/>
    </location>
</feature>
<protein>
    <submittedName>
        <fullName evidence="4">Efflux RND transporter periplasmic adaptor subunit</fullName>
    </submittedName>
</protein>
<comment type="similarity">
    <text evidence="1">Belongs to the membrane fusion protein (MFP) (TC 8.A.1) family.</text>
</comment>
<dbReference type="NCBIfam" id="TIGR01730">
    <property type="entry name" value="RND_mfp"/>
    <property type="match status" value="1"/>
</dbReference>
<name>A0ABS1KXJ9_9BACT</name>
<keyword evidence="5" id="KW-1185">Reference proteome</keyword>
<evidence type="ECO:0000313" key="4">
    <source>
        <dbReference type="EMBL" id="MBL0744181.1"/>
    </source>
</evidence>
<proteinExistence type="inferred from homology"/>
<dbReference type="Gene3D" id="2.40.420.20">
    <property type="match status" value="1"/>
</dbReference>
<evidence type="ECO:0000313" key="5">
    <source>
        <dbReference type="Proteomes" id="UP000613030"/>
    </source>
</evidence>
<accession>A0ABS1KXJ9</accession>
<evidence type="ECO:0000259" key="2">
    <source>
        <dbReference type="Pfam" id="PF25954"/>
    </source>
</evidence>
<dbReference type="RefSeq" id="WP_202013822.1">
    <property type="nucleotide sequence ID" value="NZ_JAERRB010000009.1"/>
</dbReference>
<evidence type="ECO:0000259" key="3">
    <source>
        <dbReference type="Pfam" id="PF25973"/>
    </source>
</evidence>
<gene>
    <name evidence="4" type="ORF">JI741_23315</name>
</gene>
<organism evidence="4 5">
    <name type="scientific">Chryseolinea lacunae</name>
    <dbReference type="NCBI Taxonomy" id="2801331"/>
    <lineage>
        <taxon>Bacteria</taxon>
        <taxon>Pseudomonadati</taxon>
        <taxon>Bacteroidota</taxon>
        <taxon>Cytophagia</taxon>
        <taxon>Cytophagales</taxon>
        <taxon>Fulvivirgaceae</taxon>
        <taxon>Chryseolinea</taxon>
    </lineage>
</organism>
<dbReference type="Pfam" id="PF25954">
    <property type="entry name" value="Beta-barrel_RND_2"/>
    <property type="match status" value="1"/>
</dbReference>
<evidence type="ECO:0000256" key="1">
    <source>
        <dbReference type="ARBA" id="ARBA00009477"/>
    </source>
</evidence>
<dbReference type="PANTHER" id="PTHR30469">
    <property type="entry name" value="MULTIDRUG RESISTANCE PROTEIN MDTA"/>
    <property type="match status" value="1"/>
</dbReference>